<accession>A0A7E5WP26</accession>
<feature type="non-terminal residue" evidence="6">
    <location>
        <position position="1"/>
    </location>
</feature>
<dbReference type="RefSeq" id="XP_026742429.1">
    <property type="nucleotide sequence ID" value="XM_026886628.1"/>
</dbReference>
<keyword evidence="5" id="KW-1185">Reference proteome</keyword>
<evidence type="ECO:0000313" key="6">
    <source>
        <dbReference type="RefSeq" id="XP_026742429.1"/>
    </source>
</evidence>
<dbReference type="InterPro" id="IPR013762">
    <property type="entry name" value="Integrase-like_cat_sf"/>
</dbReference>
<dbReference type="GO" id="GO:0006310">
    <property type="term" value="P:DNA recombination"/>
    <property type="evidence" value="ECO:0007669"/>
    <property type="project" value="UniProtKB-KW"/>
</dbReference>
<dbReference type="InterPro" id="IPR010998">
    <property type="entry name" value="Integrase_recombinase_N"/>
</dbReference>
<dbReference type="PANTHER" id="PTHR35617:SF3">
    <property type="entry name" value="CORE-BINDING (CB) DOMAIN-CONTAINING PROTEIN"/>
    <property type="match status" value="1"/>
</dbReference>
<dbReference type="PANTHER" id="PTHR35617">
    <property type="entry name" value="PHAGE_INTEGRASE DOMAIN-CONTAINING PROTEIN"/>
    <property type="match status" value="1"/>
</dbReference>
<gene>
    <name evidence="6" type="primary">LOC113504385</name>
</gene>
<name>A0A7E5WP26_TRINI</name>
<dbReference type="SUPFAM" id="SSF56349">
    <property type="entry name" value="DNA breaking-rejoining enzymes"/>
    <property type="match status" value="1"/>
</dbReference>
<protein>
    <submittedName>
        <fullName evidence="6">Uncharacterized protein LOC113504385</fullName>
    </submittedName>
</protein>
<organism evidence="5 6">
    <name type="scientific">Trichoplusia ni</name>
    <name type="common">Cabbage looper</name>
    <dbReference type="NCBI Taxonomy" id="7111"/>
    <lineage>
        <taxon>Eukaryota</taxon>
        <taxon>Metazoa</taxon>
        <taxon>Ecdysozoa</taxon>
        <taxon>Arthropoda</taxon>
        <taxon>Hexapoda</taxon>
        <taxon>Insecta</taxon>
        <taxon>Pterygota</taxon>
        <taxon>Neoptera</taxon>
        <taxon>Endopterygota</taxon>
        <taxon>Lepidoptera</taxon>
        <taxon>Glossata</taxon>
        <taxon>Ditrysia</taxon>
        <taxon>Noctuoidea</taxon>
        <taxon>Noctuidae</taxon>
        <taxon>Plusiinae</taxon>
        <taxon>Trichoplusia</taxon>
    </lineage>
</organism>
<dbReference type="InterPro" id="IPR044068">
    <property type="entry name" value="CB"/>
</dbReference>
<proteinExistence type="predicted"/>
<feature type="domain" description="Core-binding (CB)" evidence="4">
    <location>
        <begin position="23"/>
        <end position="111"/>
    </location>
</feature>
<dbReference type="OrthoDB" id="6769862at2759"/>
<evidence type="ECO:0000313" key="5">
    <source>
        <dbReference type="Proteomes" id="UP000322000"/>
    </source>
</evidence>
<dbReference type="Pfam" id="PF00589">
    <property type="entry name" value="Phage_integrase"/>
    <property type="match status" value="1"/>
</dbReference>
<dbReference type="InterPro" id="IPR002104">
    <property type="entry name" value="Integrase_catalytic"/>
</dbReference>
<dbReference type="KEGG" id="tnl:113504385"/>
<dbReference type="Gene3D" id="1.10.150.130">
    <property type="match status" value="1"/>
</dbReference>
<keyword evidence="1" id="KW-0238">DNA-binding</keyword>
<dbReference type="InterPro" id="IPR011010">
    <property type="entry name" value="DNA_brk_join_enz"/>
</dbReference>
<dbReference type="PROSITE" id="PS51898">
    <property type="entry name" value="TYR_RECOMBINASE"/>
    <property type="match status" value="1"/>
</dbReference>
<sequence>FARISFQIASQSSQITRTNCREIIRKTFLDRHLSSRSVDIILSSLSDNTYKQYNVCIRSWIKYCEINHFCYSSASVPVIIHYLTQLFDQGARYGTINSHRSAISLLMGHSIDDDRLRRFMKGIYKLRPPAPRYDIVWEPNIVLDYLSQFWPNESLSLNDISKKTVTLLALVTAHRVQTISLIKIKNIIINQGNYIIVKISDFIKTSRLNENQPVLKLPFFTPRPEICPALSIIQYLNKTSSLRNCNQEKIFLSLKKPYREVSSQTLGHWIKTTLHNSGVDTSIFSAHSTRHASTASAKKLGVNIDIIRKTAGWSEASGVFCQILQ</sequence>
<dbReference type="GeneID" id="113504385"/>
<evidence type="ECO:0000259" key="3">
    <source>
        <dbReference type="PROSITE" id="PS51898"/>
    </source>
</evidence>
<dbReference type="Gene3D" id="1.10.443.10">
    <property type="entry name" value="Intergrase catalytic core"/>
    <property type="match status" value="1"/>
</dbReference>
<dbReference type="AlphaFoldDB" id="A0A7E5WP26"/>
<dbReference type="PROSITE" id="PS51900">
    <property type="entry name" value="CB"/>
    <property type="match status" value="1"/>
</dbReference>
<evidence type="ECO:0000259" key="4">
    <source>
        <dbReference type="PROSITE" id="PS51900"/>
    </source>
</evidence>
<dbReference type="InParanoid" id="A0A7E5WP26"/>
<evidence type="ECO:0000256" key="1">
    <source>
        <dbReference type="ARBA" id="ARBA00023125"/>
    </source>
</evidence>
<dbReference type="GO" id="GO:0003677">
    <property type="term" value="F:DNA binding"/>
    <property type="evidence" value="ECO:0007669"/>
    <property type="project" value="UniProtKB-KW"/>
</dbReference>
<feature type="domain" description="Tyr recombinase" evidence="3">
    <location>
        <begin position="126"/>
        <end position="325"/>
    </location>
</feature>
<dbReference type="GO" id="GO:0015074">
    <property type="term" value="P:DNA integration"/>
    <property type="evidence" value="ECO:0007669"/>
    <property type="project" value="InterPro"/>
</dbReference>
<dbReference type="Proteomes" id="UP000322000">
    <property type="component" value="Chromosome 22"/>
</dbReference>
<evidence type="ECO:0000256" key="2">
    <source>
        <dbReference type="ARBA" id="ARBA00023172"/>
    </source>
</evidence>
<reference evidence="6" key="1">
    <citation type="submission" date="2025-08" db="UniProtKB">
        <authorList>
            <consortium name="RefSeq"/>
        </authorList>
    </citation>
    <scope>IDENTIFICATION</scope>
</reference>
<keyword evidence="2" id="KW-0233">DNA recombination</keyword>